<keyword evidence="2" id="KW-1185">Reference proteome</keyword>
<evidence type="ECO:0008006" key="3">
    <source>
        <dbReference type="Google" id="ProtNLM"/>
    </source>
</evidence>
<dbReference type="Proteomes" id="UP001150538">
    <property type="component" value="Unassembled WGS sequence"/>
</dbReference>
<dbReference type="EMBL" id="JANBPU010000221">
    <property type="protein sequence ID" value="KAJ1914063.1"/>
    <property type="molecule type" value="Genomic_DNA"/>
</dbReference>
<name>A0A9W8DR04_9FUNG</name>
<sequence>MTLNSNTRKGTTFIFNSTIKEYEEASKNENEASKLTMQDLEVKYNRLSVSHDINDTEQEYPARVFGSNLMIGDSDWEKAQNEDLLFVDKIHNLKLMWGKSTTDYLYRHCRTGKTMFLTMADYFFGLVKDKDALEKKRSHFG</sequence>
<reference evidence="1" key="1">
    <citation type="submission" date="2022-07" db="EMBL/GenBank/DDBJ databases">
        <title>Phylogenomic reconstructions and comparative analyses of Kickxellomycotina fungi.</title>
        <authorList>
            <person name="Reynolds N.K."/>
            <person name="Stajich J.E."/>
            <person name="Barry K."/>
            <person name="Grigoriev I.V."/>
            <person name="Crous P."/>
            <person name="Smith M.E."/>
        </authorList>
    </citation>
    <scope>NUCLEOTIDE SEQUENCE</scope>
    <source>
        <strain evidence="1">NBRC 100468</strain>
    </source>
</reference>
<gene>
    <name evidence="1" type="ORF">H4219_004952</name>
</gene>
<dbReference type="AlphaFoldDB" id="A0A9W8DR04"/>
<dbReference type="OrthoDB" id="10629527at2759"/>
<organism evidence="1 2">
    <name type="scientific">Mycoemilia scoparia</name>
    <dbReference type="NCBI Taxonomy" id="417184"/>
    <lineage>
        <taxon>Eukaryota</taxon>
        <taxon>Fungi</taxon>
        <taxon>Fungi incertae sedis</taxon>
        <taxon>Zoopagomycota</taxon>
        <taxon>Kickxellomycotina</taxon>
        <taxon>Kickxellomycetes</taxon>
        <taxon>Kickxellales</taxon>
        <taxon>Kickxellaceae</taxon>
        <taxon>Mycoemilia</taxon>
    </lineage>
</organism>
<evidence type="ECO:0000313" key="2">
    <source>
        <dbReference type="Proteomes" id="UP001150538"/>
    </source>
</evidence>
<evidence type="ECO:0000313" key="1">
    <source>
        <dbReference type="EMBL" id="KAJ1914063.1"/>
    </source>
</evidence>
<proteinExistence type="predicted"/>
<protein>
    <recommendedName>
        <fullName evidence="3">AAA-ATPase-like domain-containing protein</fullName>
    </recommendedName>
</protein>
<accession>A0A9W8DR04</accession>
<comment type="caution">
    <text evidence="1">The sequence shown here is derived from an EMBL/GenBank/DDBJ whole genome shotgun (WGS) entry which is preliminary data.</text>
</comment>
<feature type="non-terminal residue" evidence="1">
    <location>
        <position position="141"/>
    </location>
</feature>